<evidence type="ECO:0008006" key="10">
    <source>
        <dbReference type="Google" id="ProtNLM"/>
    </source>
</evidence>
<comment type="caution">
    <text evidence="8">The sequence shown here is derived from an EMBL/GenBank/DDBJ whole genome shotgun (WGS) entry which is preliminary data.</text>
</comment>
<keyword evidence="3 6" id="KW-0479">Metal-binding</keyword>
<dbReference type="GO" id="GO:0020037">
    <property type="term" value="F:heme binding"/>
    <property type="evidence" value="ECO:0007669"/>
    <property type="project" value="InterPro"/>
</dbReference>
<evidence type="ECO:0000256" key="4">
    <source>
        <dbReference type="ARBA" id="ARBA00023002"/>
    </source>
</evidence>
<dbReference type="PANTHER" id="PTHR47944:SF19">
    <property type="entry name" value="CYTOCHROME P450 77A4"/>
    <property type="match status" value="1"/>
</dbReference>
<gene>
    <name evidence="8" type="ORF">ZIOFF_025111</name>
</gene>
<dbReference type="Gene3D" id="1.10.630.10">
    <property type="entry name" value="Cytochrome P450"/>
    <property type="match status" value="1"/>
</dbReference>
<comment type="cofactor">
    <cofactor evidence="6">
        <name>heme</name>
        <dbReference type="ChEBI" id="CHEBI:30413"/>
    </cofactor>
</comment>
<keyword evidence="4" id="KW-0560">Oxidoreductase</keyword>
<evidence type="ECO:0000256" key="5">
    <source>
        <dbReference type="ARBA" id="ARBA00023004"/>
    </source>
</evidence>
<dbReference type="Pfam" id="PF00067">
    <property type="entry name" value="p450"/>
    <property type="match status" value="1"/>
</dbReference>
<keyword evidence="7" id="KW-1133">Transmembrane helix</keyword>
<evidence type="ECO:0000256" key="1">
    <source>
        <dbReference type="ARBA" id="ARBA00010617"/>
    </source>
</evidence>
<evidence type="ECO:0000256" key="6">
    <source>
        <dbReference type="PIRSR" id="PIRSR602401-1"/>
    </source>
</evidence>
<keyword evidence="2 6" id="KW-0349">Heme</keyword>
<sequence length="617" mass="68119">MANKFLSLASNRSLLVAAVATGVDAFLLILSGDTRNRLLDFHIRNGIYRWALGQVASAASHGLAADTAASRGLAADIASTSGLAAATATSHGLTLSIRPQPHGTATTTGLLGAAVALLLAACLFSILRKRDKRLPPGPTPWPLVGSLIPLLRHWPHFRWVMAEADGKDITCIRLGSSHVVVVNSPELACEFLKRHDANFASRPLTVATKHSSRNFLSVIFSPLGPQWKKMRRVIASEVLSSARLRWLAAARAEEADHLTRYLRNLCLAGGGDVVDIRLAMRYYGGNVIRRMMFGVRHFGAGGPHQGPGEEEVEHVEAAFSMLSVLYAFCPSDFLPWLRCLDLEGHERIAEQAASTICKYHDPIIDERIEKWRSGEKKEVEDLLDVMISLADDSGKPMLSTEEIKAQCAEFMYAAVDNPSNIAEWLLAHLLERPDIMRKVVEELDRVVGKERLVVESDFARLPYVKACAREALRLHPVAPFNPPHVAINDAIVSDYFIPKGSMVLLGRAVLGRNPKVWDDPTQFNPSRHLMNGHQEVELAEPSLRMISFTTGRRQCMGAQLGMAMTYMLIGRVLQAFEWSLPIDETGIDLSEERMSLFKAKPLMASAKIRLPDLLENL</sequence>
<comment type="similarity">
    <text evidence="1">Belongs to the cytochrome P450 family.</text>
</comment>
<evidence type="ECO:0000256" key="2">
    <source>
        <dbReference type="ARBA" id="ARBA00022617"/>
    </source>
</evidence>
<dbReference type="InterPro" id="IPR036396">
    <property type="entry name" value="Cyt_P450_sf"/>
</dbReference>
<evidence type="ECO:0000256" key="7">
    <source>
        <dbReference type="SAM" id="Phobius"/>
    </source>
</evidence>
<evidence type="ECO:0000313" key="9">
    <source>
        <dbReference type="Proteomes" id="UP000734854"/>
    </source>
</evidence>
<dbReference type="PRINTS" id="PR00463">
    <property type="entry name" value="EP450I"/>
</dbReference>
<name>A0A8J5LE04_ZINOF</name>
<dbReference type="SUPFAM" id="SSF48264">
    <property type="entry name" value="Cytochrome P450"/>
    <property type="match status" value="1"/>
</dbReference>
<dbReference type="PANTHER" id="PTHR47944">
    <property type="entry name" value="CYTOCHROME P450 98A9"/>
    <property type="match status" value="1"/>
</dbReference>
<dbReference type="EMBL" id="JACMSC010000007">
    <property type="protein sequence ID" value="KAG6514741.1"/>
    <property type="molecule type" value="Genomic_DNA"/>
</dbReference>
<reference evidence="8 9" key="1">
    <citation type="submission" date="2020-08" db="EMBL/GenBank/DDBJ databases">
        <title>Plant Genome Project.</title>
        <authorList>
            <person name="Zhang R.-G."/>
        </authorList>
    </citation>
    <scope>NUCLEOTIDE SEQUENCE [LARGE SCALE GENOMIC DNA]</scope>
    <source>
        <tissue evidence="8">Rhizome</tissue>
    </source>
</reference>
<evidence type="ECO:0000313" key="8">
    <source>
        <dbReference type="EMBL" id="KAG6514741.1"/>
    </source>
</evidence>
<dbReference type="AlphaFoldDB" id="A0A8J5LE04"/>
<proteinExistence type="inferred from homology"/>
<feature type="binding site" description="axial binding residue" evidence="6">
    <location>
        <position position="555"/>
    </location>
    <ligand>
        <name>heme</name>
        <dbReference type="ChEBI" id="CHEBI:30413"/>
    </ligand>
    <ligandPart>
        <name>Fe</name>
        <dbReference type="ChEBI" id="CHEBI:18248"/>
    </ligandPart>
</feature>
<dbReference type="GO" id="GO:0005506">
    <property type="term" value="F:iron ion binding"/>
    <property type="evidence" value="ECO:0007669"/>
    <property type="project" value="InterPro"/>
</dbReference>
<dbReference type="GO" id="GO:0016705">
    <property type="term" value="F:oxidoreductase activity, acting on paired donors, with incorporation or reduction of molecular oxygen"/>
    <property type="evidence" value="ECO:0007669"/>
    <property type="project" value="InterPro"/>
</dbReference>
<organism evidence="8 9">
    <name type="scientific">Zingiber officinale</name>
    <name type="common">Ginger</name>
    <name type="synonym">Amomum zingiber</name>
    <dbReference type="NCBI Taxonomy" id="94328"/>
    <lineage>
        <taxon>Eukaryota</taxon>
        <taxon>Viridiplantae</taxon>
        <taxon>Streptophyta</taxon>
        <taxon>Embryophyta</taxon>
        <taxon>Tracheophyta</taxon>
        <taxon>Spermatophyta</taxon>
        <taxon>Magnoliopsida</taxon>
        <taxon>Liliopsida</taxon>
        <taxon>Zingiberales</taxon>
        <taxon>Zingiberaceae</taxon>
        <taxon>Zingiber</taxon>
    </lineage>
</organism>
<dbReference type="InterPro" id="IPR001128">
    <property type="entry name" value="Cyt_P450"/>
</dbReference>
<feature type="transmembrane region" description="Helical" evidence="7">
    <location>
        <begin position="109"/>
        <end position="127"/>
    </location>
</feature>
<evidence type="ECO:0000256" key="3">
    <source>
        <dbReference type="ARBA" id="ARBA00022723"/>
    </source>
</evidence>
<keyword evidence="9" id="KW-1185">Reference proteome</keyword>
<keyword evidence="7" id="KW-0812">Transmembrane</keyword>
<keyword evidence="7" id="KW-0472">Membrane</keyword>
<keyword evidence="5 6" id="KW-0408">Iron</keyword>
<protein>
    <recommendedName>
        <fullName evidence="10">Cytochrome P450</fullName>
    </recommendedName>
</protein>
<dbReference type="InterPro" id="IPR002401">
    <property type="entry name" value="Cyt_P450_E_grp-I"/>
</dbReference>
<dbReference type="GO" id="GO:0004497">
    <property type="term" value="F:monooxygenase activity"/>
    <property type="evidence" value="ECO:0007669"/>
    <property type="project" value="InterPro"/>
</dbReference>
<accession>A0A8J5LE04</accession>
<dbReference type="Proteomes" id="UP000734854">
    <property type="component" value="Unassembled WGS sequence"/>
</dbReference>